<dbReference type="Proteomes" id="UP000824120">
    <property type="component" value="Chromosome 2"/>
</dbReference>
<organism evidence="1 2">
    <name type="scientific">Solanum commersonii</name>
    <name type="common">Commerson's wild potato</name>
    <name type="synonym">Commerson's nightshade</name>
    <dbReference type="NCBI Taxonomy" id="4109"/>
    <lineage>
        <taxon>Eukaryota</taxon>
        <taxon>Viridiplantae</taxon>
        <taxon>Streptophyta</taxon>
        <taxon>Embryophyta</taxon>
        <taxon>Tracheophyta</taxon>
        <taxon>Spermatophyta</taxon>
        <taxon>Magnoliopsida</taxon>
        <taxon>eudicotyledons</taxon>
        <taxon>Gunneridae</taxon>
        <taxon>Pentapetalae</taxon>
        <taxon>asterids</taxon>
        <taxon>lamiids</taxon>
        <taxon>Solanales</taxon>
        <taxon>Solanaceae</taxon>
        <taxon>Solanoideae</taxon>
        <taxon>Solaneae</taxon>
        <taxon>Solanum</taxon>
    </lineage>
</organism>
<accession>A0A9J6AGJ1</accession>
<evidence type="ECO:0000313" key="1">
    <source>
        <dbReference type="EMBL" id="KAG5623475.1"/>
    </source>
</evidence>
<name>A0A9J6AGJ1_SOLCO</name>
<evidence type="ECO:0000313" key="2">
    <source>
        <dbReference type="Proteomes" id="UP000824120"/>
    </source>
</evidence>
<reference evidence="1 2" key="1">
    <citation type="submission" date="2020-09" db="EMBL/GenBank/DDBJ databases">
        <title>De no assembly of potato wild relative species, Solanum commersonii.</title>
        <authorList>
            <person name="Cho K."/>
        </authorList>
    </citation>
    <scope>NUCLEOTIDE SEQUENCE [LARGE SCALE GENOMIC DNA]</scope>
    <source>
        <strain evidence="1">LZ3.2</strain>
        <tissue evidence="1">Leaf</tissue>
    </source>
</reference>
<sequence>MRKLNYPRFVIEEEKVLGKEMLVPVFDSISNISYIMIVAFKTFLTISKNGKYSSPEKPNERNNRAES</sequence>
<proteinExistence type="predicted"/>
<dbReference type="EMBL" id="JACXVP010000002">
    <property type="protein sequence ID" value="KAG5623475.1"/>
    <property type="molecule type" value="Genomic_DNA"/>
</dbReference>
<keyword evidence="2" id="KW-1185">Reference proteome</keyword>
<comment type="caution">
    <text evidence="1">The sequence shown here is derived from an EMBL/GenBank/DDBJ whole genome shotgun (WGS) entry which is preliminary data.</text>
</comment>
<gene>
    <name evidence="1" type="ORF">H5410_008693</name>
</gene>
<dbReference type="AlphaFoldDB" id="A0A9J6AGJ1"/>
<protein>
    <submittedName>
        <fullName evidence="1">Uncharacterized protein</fullName>
    </submittedName>
</protein>